<dbReference type="PANTHER" id="PTHR47455">
    <property type="entry name" value="ADENYLYL CYCLASE BETA"/>
    <property type="match status" value="1"/>
</dbReference>
<sequence length="1307" mass="144144">MRPLQKVASYVPSLIVRQCAEGVSVPATRELETVCVFCDVSGFTKLSEKMAQNGQGADGLRRHLNSYFSQMNKIVAGGGGDIFKFAGDAMIVLWPQDELEVVCQRAAQAAILIQRALHAAKLEEGVELSVKIGIGVGSVTILHIGGEAGRVEYVAVGEPLAQAFASEHRGRSGQVICSREAWVFAKRHFTGVEREDGFVLLDTEAPFDKVPATSIFKMLSFLDDVSTTASIRLEKTLESYVPADFESEMRRVSVLFVNLGLDLNEAARYQQAVERVHSVLRTAQKSVFKHGGDVNKFLMDDKGSTLIACFSQDDDEAPVRAVLCSLELCAQLPGIAIGLTSGDVFCGVAGSVNRRELTVLGDSVNLAARLMQRSDGIVCDASIKKECPDLEFTALGTIRVKGKSQPIEIYHPHGDQHRDYASCRQAQRAKRSALAALRAMEPAFPRFVCPIEEDDDDDGTSLLLLLQNSTITRLEKARLGLYRRKAALLRGEGSLTILEGESGSGKTDLLGWFVARVLPRTASIAYVAAQIGETLPREAVRDAKILLVDDGHHLDDFSSFSTKEGRMVVIAMRPRSATGLCCAPTTGVTNRRPCCGGGGASILKLEGIGFGRLDDCSLEEIQLLKTVAVLDRSVDRQALEDLCGGGDLPVPLDDLVDKGVLVEDEDVYALAPGLGPTLTTRLLADDRRLITERISRFQNRKEESVTQKFIQAANIFSEDTILKTGALHVQRHHHLIVQAEWKERYCVIRGGSHLEMFRHATDATPTQVVALKDSKVEVIDGCHFAVEAREYTKGSHRVKEPRRFLFGGNDIDSWVATIKLVIARSTPQRRSEDVGERPSASIADRSSSSLVVNNFGGGGGGGGCTVTVRVEGVRGLWNPFTEAEPQNAVVGLVVSGARVAQKQEVYEHEVTRDDAVWLEVREPQPFLTPDHLGDTRKFHITDLDSPMIWHDLGPPRGAWKQEKRQTAQIRASFTVKNLPPPPPPPQIANLASTKTLDLERQFELALSDPLVLKQFIGDPYEWDFDIWELDDRQLSTAARRLLVDRCHVLDRFAVPPLQLDNLLRLVRRLSREDNPYHNFRHAVDVALTAAWFGNNVVVVAKLSSLDVFALILSALCHDLDHPGRSNAFLVATSHHLAIRYNDFSVLEQHHAATLWLALSTPEFDVLQNLGAKHRRRFRELSVSAILATDVSSAKLLDPSENPVPALLRAADVSNVAKPWHVSKKWADRLQLEFRQQGDLERRLGIPISPQNDPSAHQHARLTLAFSDAKVRPIYNALKPLHPSIQICCDHLDKNRANWLDILGLSSY</sequence>
<dbReference type="EMBL" id="JAQMWT010000309">
    <property type="protein sequence ID" value="KAJ8605884.1"/>
    <property type="molecule type" value="Genomic_DNA"/>
</dbReference>
<feature type="domain" description="Guanylate cyclase" evidence="5">
    <location>
        <begin position="335"/>
        <end position="371"/>
    </location>
</feature>
<evidence type="ECO:0000259" key="5">
    <source>
        <dbReference type="PROSITE" id="PS50125"/>
    </source>
</evidence>
<gene>
    <name evidence="7" type="ORF">CTAYLR_000585</name>
</gene>
<dbReference type="InterPro" id="IPR001849">
    <property type="entry name" value="PH_domain"/>
</dbReference>
<evidence type="ECO:0000256" key="2">
    <source>
        <dbReference type="PIRSR" id="PIRSR623088-3"/>
    </source>
</evidence>
<organism evidence="7 8">
    <name type="scientific">Chrysophaeum taylorii</name>
    <dbReference type="NCBI Taxonomy" id="2483200"/>
    <lineage>
        <taxon>Eukaryota</taxon>
        <taxon>Sar</taxon>
        <taxon>Stramenopiles</taxon>
        <taxon>Ochrophyta</taxon>
        <taxon>Pelagophyceae</taxon>
        <taxon>Pelagomonadales</taxon>
        <taxon>Pelagomonadaceae</taxon>
        <taxon>Chrysophaeum</taxon>
    </lineage>
</organism>
<proteinExistence type="inferred from homology"/>
<feature type="binding site" evidence="2">
    <location>
        <position position="1118"/>
    </location>
    <ligand>
        <name>Zn(2+)</name>
        <dbReference type="ChEBI" id="CHEBI:29105"/>
        <label>1</label>
    </ligand>
</feature>
<comment type="caution">
    <text evidence="7">The sequence shown here is derived from an EMBL/GenBank/DDBJ whole genome shotgun (WGS) entry which is preliminary data.</text>
</comment>
<name>A0AAD7XMC2_9STRA</name>
<dbReference type="InterPro" id="IPR023174">
    <property type="entry name" value="PDEase_CS"/>
</dbReference>
<dbReference type="InterPro" id="IPR011993">
    <property type="entry name" value="PH-like_dom_sf"/>
</dbReference>
<dbReference type="InterPro" id="IPR002073">
    <property type="entry name" value="PDEase_catalytic_dom"/>
</dbReference>
<dbReference type="PRINTS" id="PR00387">
    <property type="entry name" value="PDIESTERASE1"/>
</dbReference>
<accession>A0AAD7XMC2</accession>
<dbReference type="PROSITE" id="PS00126">
    <property type="entry name" value="PDEASE_I_1"/>
    <property type="match status" value="1"/>
</dbReference>
<feature type="binding site" evidence="2">
    <location>
        <position position="1211"/>
    </location>
    <ligand>
        <name>Zn(2+)</name>
        <dbReference type="ChEBI" id="CHEBI:29105"/>
        <label>1</label>
    </ligand>
</feature>
<feature type="domain" description="PH" evidence="4">
    <location>
        <begin position="720"/>
        <end position="823"/>
    </location>
</feature>
<dbReference type="GO" id="GO:0004114">
    <property type="term" value="F:3',5'-cyclic-nucleotide phosphodiesterase activity"/>
    <property type="evidence" value="ECO:0007669"/>
    <property type="project" value="InterPro"/>
</dbReference>
<comment type="similarity">
    <text evidence="3">Belongs to the cyclic nucleotide phosphodiesterase family.</text>
</comment>
<dbReference type="SUPFAM" id="SSF50729">
    <property type="entry name" value="PH domain-like"/>
    <property type="match status" value="1"/>
</dbReference>
<dbReference type="Gene3D" id="3.30.70.1230">
    <property type="entry name" value="Nucleotide cyclase"/>
    <property type="match status" value="2"/>
</dbReference>
<reference evidence="7" key="1">
    <citation type="submission" date="2023-01" db="EMBL/GenBank/DDBJ databases">
        <title>Metagenome sequencing of chrysophaentin producing Chrysophaeum taylorii.</title>
        <authorList>
            <person name="Davison J."/>
            <person name="Bewley C."/>
        </authorList>
    </citation>
    <scope>NUCLEOTIDE SEQUENCE</scope>
    <source>
        <strain evidence="7">NIES-1699</strain>
    </source>
</reference>
<dbReference type="PROSITE" id="PS51845">
    <property type="entry name" value="PDEASE_I_2"/>
    <property type="match status" value="1"/>
</dbReference>
<evidence type="ECO:0000256" key="1">
    <source>
        <dbReference type="PIRSR" id="PIRSR623088-1"/>
    </source>
</evidence>
<dbReference type="InterPro" id="IPR036971">
    <property type="entry name" value="PDEase_catalytic_dom_sf"/>
</dbReference>
<feature type="domain" description="Guanylate cyclase" evidence="5">
    <location>
        <begin position="34"/>
        <end position="167"/>
    </location>
</feature>
<feature type="domain" description="PDEase" evidence="6">
    <location>
        <begin position="998"/>
        <end position="1305"/>
    </location>
</feature>
<evidence type="ECO:0000313" key="8">
    <source>
        <dbReference type="Proteomes" id="UP001230188"/>
    </source>
</evidence>
<feature type="active site" description="Proton donor" evidence="1">
    <location>
        <position position="1077"/>
    </location>
</feature>
<dbReference type="EC" id="3.1.4.-" evidence="3"/>
<keyword evidence="2 3" id="KW-0479">Metal-binding</keyword>
<keyword evidence="8" id="KW-1185">Reference proteome</keyword>
<dbReference type="InterPro" id="IPR029787">
    <property type="entry name" value="Nucleotide_cyclase"/>
</dbReference>
<protein>
    <recommendedName>
        <fullName evidence="3">Phosphodiesterase</fullName>
        <ecNumber evidence="3">3.1.4.-</ecNumber>
    </recommendedName>
</protein>
<keyword evidence="3" id="KW-0378">Hydrolase</keyword>
<evidence type="ECO:0000259" key="6">
    <source>
        <dbReference type="PROSITE" id="PS51845"/>
    </source>
</evidence>
<comment type="cofactor">
    <cofactor evidence="3">
        <name>a divalent metal cation</name>
        <dbReference type="ChEBI" id="CHEBI:60240"/>
    </cofactor>
    <text evidence="3">Binds 2 divalent metal cations per subunit. Site 1 may preferentially bind zinc ions, while site 2 has a preference for magnesium and/or manganese ions.</text>
</comment>
<feature type="binding site" evidence="2">
    <location>
        <position position="1118"/>
    </location>
    <ligand>
        <name>Zn(2+)</name>
        <dbReference type="ChEBI" id="CHEBI:29105"/>
        <label>2</label>
    </ligand>
</feature>
<dbReference type="SMART" id="SM00233">
    <property type="entry name" value="PH"/>
    <property type="match status" value="1"/>
</dbReference>
<evidence type="ECO:0000313" key="7">
    <source>
        <dbReference type="EMBL" id="KAJ8605884.1"/>
    </source>
</evidence>
<dbReference type="PROSITE" id="PS50003">
    <property type="entry name" value="PH_DOMAIN"/>
    <property type="match status" value="1"/>
</dbReference>
<dbReference type="CDD" id="cd00077">
    <property type="entry name" value="HDc"/>
    <property type="match status" value="1"/>
</dbReference>
<dbReference type="InterPro" id="IPR003607">
    <property type="entry name" value="HD/PDEase_dom"/>
</dbReference>
<dbReference type="GO" id="GO:0009190">
    <property type="term" value="P:cyclic nucleotide biosynthetic process"/>
    <property type="evidence" value="ECO:0007669"/>
    <property type="project" value="InterPro"/>
</dbReference>
<dbReference type="InterPro" id="IPR023088">
    <property type="entry name" value="PDEase"/>
</dbReference>
<dbReference type="PANTHER" id="PTHR47455:SF1">
    <property type="entry name" value="GUANYLATE CYCLASE DOMAIN-CONTAINING PROTEIN"/>
    <property type="match status" value="1"/>
</dbReference>
<dbReference type="GO" id="GO:0035556">
    <property type="term" value="P:intracellular signal transduction"/>
    <property type="evidence" value="ECO:0007669"/>
    <property type="project" value="InterPro"/>
</dbReference>
<dbReference type="SUPFAM" id="SSF55073">
    <property type="entry name" value="Nucleotide cyclase"/>
    <property type="match status" value="2"/>
</dbReference>
<dbReference type="SUPFAM" id="SSF109604">
    <property type="entry name" value="HD-domain/PDEase-like"/>
    <property type="match status" value="1"/>
</dbReference>
<dbReference type="InterPro" id="IPR001054">
    <property type="entry name" value="A/G_cyclase"/>
</dbReference>
<dbReference type="GO" id="GO:0046872">
    <property type="term" value="F:metal ion binding"/>
    <property type="evidence" value="ECO:0007669"/>
    <property type="project" value="UniProtKB-KW"/>
</dbReference>
<dbReference type="Proteomes" id="UP001230188">
    <property type="component" value="Unassembled WGS sequence"/>
</dbReference>
<feature type="binding site" evidence="2">
    <location>
        <position position="1117"/>
    </location>
    <ligand>
        <name>Zn(2+)</name>
        <dbReference type="ChEBI" id="CHEBI:29105"/>
        <label>1</label>
    </ligand>
</feature>
<dbReference type="PROSITE" id="PS50125">
    <property type="entry name" value="GUANYLATE_CYCLASE_2"/>
    <property type="match status" value="2"/>
</dbReference>
<evidence type="ECO:0000256" key="3">
    <source>
        <dbReference type="RuleBase" id="RU363067"/>
    </source>
</evidence>
<dbReference type="Pfam" id="PF00211">
    <property type="entry name" value="Guanylate_cyc"/>
    <property type="match status" value="1"/>
</dbReference>
<dbReference type="Gene3D" id="1.10.1300.10">
    <property type="entry name" value="3'5'-cyclic nucleotide phosphodiesterase, catalytic domain"/>
    <property type="match status" value="1"/>
</dbReference>
<dbReference type="Gene3D" id="2.30.29.30">
    <property type="entry name" value="Pleckstrin-homology domain (PH domain)/Phosphotyrosine-binding domain (PTB)"/>
    <property type="match status" value="1"/>
</dbReference>
<dbReference type="SMART" id="SM00471">
    <property type="entry name" value="HDc"/>
    <property type="match status" value="1"/>
</dbReference>
<feature type="binding site" evidence="2">
    <location>
        <position position="1081"/>
    </location>
    <ligand>
        <name>Zn(2+)</name>
        <dbReference type="ChEBI" id="CHEBI:29105"/>
        <label>1</label>
    </ligand>
</feature>
<dbReference type="CDD" id="cd07302">
    <property type="entry name" value="CHD"/>
    <property type="match status" value="2"/>
</dbReference>
<evidence type="ECO:0000259" key="4">
    <source>
        <dbReference type="PROSITE" id="PS50003"/>
    </source>
</evidence>
<dbReference type="Pfam" id="PF00233">
    <property type="entry name" value="PDEase_I"/>
    <property type="match status" value="1"/>
</dbReference>